<evidence type="ECO:0000259" key="1">
    <source>
        <dbReference type="Pfam" id="PF00534"/>
    </source>
</evidence>
<proteinExistence type="predicted"/>
<dbReference type="Proteomes" id="UP000273982">
    <property type="component" value="Chromosome"/>
</dbReference>
<dbReference type="Pfam" id="PF00534">
    <property type="entry name" value="Glycos_transf_1"/>
    <property type="match status" value="1"/>
</dbReference>
<dbReference type="GO" id="GO:0016757">
    <property type="term" value="F:glycosyltransferase activity"/>
    <property type="evidence" value="ECO:0007669"/>
    <property type="project" value="InterPro"/>
</dbReference>
<dbReference type="InterPro" id="IPR001296">
    <property type="entry name" value="Glyco_trans_1"/>
</dbReference>
<accession>A0A3G8M2K9</accession>
<dbReference type="CDD" id="cd03809">
    <property type="entry name" value="GT4_MtfB-like"/>
    <property type="match status" value="1"/>
</dbReference>
<gene>
    <name evidence="2" type="ORF">EHO51_05125</name>
</gene>
<dbReference type="RefSeq" id="WP_124737992.1">
    <property type="nucleotide sequence ID" value="NZ_CP034086.1"/>
</dbReference>
<dbReference type="Gene3D" id="3.40.50.2000">
    <property type="entry name" value="Glycogen Phosphorylase B"/>
    <property type="match status" value="1"/>
</dbReference>
<dbReference type="KEGG" id="mros:EHO51_05125"/>
<feature type="domain" description="Glycosyl transferase family 1" evidence="1">
    <location>
        <begin position="272"/>
        <end position="411"/>
    </location>
</feature>
<name>A0A3G8M2K9_9HYPH</name>
<reference evidence="2 3" key="1">
    <citation type="submission" date="2018-11" db="EMBL/GenBank/DDBJ databases">
        <title>Genome squencing of methanotrophic bacteria isolated from alkaline groundwater in Korea.</title>
        <authorList>
            <person name="Nguyen L.N."/>
        </authorList>
    </citation>
    <scope>NUCLEOTIDE SEQUENCE [LARGE SCALE GENOMIC DNA]</scope>
    <source>
        <strain evidence="2 3">GW6</strain>
    </source>
</reference>
<evidence type="ECO:0000313" key="2">
    <source>
        <dbReference type="EMBL" id="AZG76166.1"/>
    </source>
</evidence>
<dbReference type="PANTHER" id="PTHR46401">
    <property type="entry name" value="GLYCOSYLTRANSFERASE WBBK-RELATED"/>
    <property type="match status" value="1"/>
</dbReference>
<dbReference type="PANTHER" id="PTHR46401:SF9">
    <property type="entry name" value="MANNOSYLTRANSFERASE A"/>
    <property type="match status" value="1"/>
</dbReference>
<evidence type="ECO:0000313" key="3">
    <source>
        <dbReference type="Proteomes" id="UP000273982"/>
    </source>
</evidence>
<dbReference type="AlphaFoldDB" id="A0A3G8M2K9"/>
<keyword evidence="2" id="KW-0808">Transferase</keyword>
<dbReference type="SUPFAM" id="SSF53756">
    <property type="entry name" value="UDP-Glycosyltransferase/glycogen phosphorylase"/>
    <property type="match status" value="1"/>
</dbReference>
<sequence length="475" mass="52956">MKEEIDAYLLKELHRELSDIEQYDVDPRIRLVYAKALELYWTLSRLLGLGRLHDGRWRAPDAAKAQALRTRLQGAIPPPAAHNRLLIDMTATHRFRGHTGVQRVVREIARACVESGEALPVYLEAGRLYGHFQHDNLPDAVELQSGDTLLLLDSGWGFVEEYPSLLSAAHTAGAQVVGCLYDLIPLRYPAATALKNSAPFRPWFEKVLLQCDAIVCISQSVARDLVDYVREQGLATPANMRIGWWPLGADFSAGPQEAPSKAVERIASAPGPFFMSVGTLEPRKAYPIALDAFERLWAEGCETRYVIVGRPGWNTRALQRRIRQHSEYGRRLFWLDNASDADLSHLYPRARGLIFPSFVEGFGMPLIEAAHHGARVIASDIPVFREVGGDGAVYFDVLDAQALAERVREALFEVREMKAPTVTTWRQSAARLVSMVRGDHYQIDAVELAKVLEPPNEVTDRRVASTAGSAYLPAD</sequence>
<dbReference type="EMBL" id="CP034086">
    <property type="protein sequence ID" value="AZG76166.1"/>
    <property type="molecule type" value="Genomic_DNA"/>
</dbReference>
<organism evidence="2 3">
    <name type="scientific">Methylocystis rosea</name>
    <dbReference type="NCBI Taxonomy" id="173366"/>
    <lineage>
        <taxon>Bacteria</taxon>
        <taxon>Pseudomonadati</taxon>
        <taxon>Pseudomonadota</taxon>
        <taxon>Alphaproteobacteria</taxon>
        <taxon>Hyphomicrobiales</taxon>
        <taxon>Methylocystaceae</taxon>
        <taxon>Methylocystis</taxon>
    </lineage>
</organism>
<protein>
    <submittedName>
        <fullName evidence="2">Glycosyltransferase family 1 protein</fullName>
    </submittedName>
</protein>